<evidence type="ECO:0000256" key="13">
    <source>
        <dbReference type="ARBA" id="ARBA00043671"/>
    </source>
</evidence>
<evidence type="ECO:0000256" key="5">
    <source>
        <dbReference type="ARBA" id="ARBA00018097"/>
    </source>
</evidence>
<dbReference type="InterPro" id="IPR016274">
    <property type="entry name" value="Histidine_acid_Pase_euk"/>
</dbReference>
<dbReference type="PIRSF" id="PIRSF000894">
    <property type="entry name" value="Acid_phosphatase"/>
    <property type="match status" value="1"/>
</dbReference>
<dbReference type="FunFam" id="3.40.50.1240:FF:000014">
    <property type="entry name" value="Multiple inositol polyphosphate phosphatase 1"/>
    <property type="match status" value="1"/>
</dbReference>
<reference evidence="18" key="1">
    <citation type="submission" date="2013-04" db="EMBL/GenBank/DDBJ databases">
        <authorList>
            <person name="Qu J."/>
            <person name="Murali S.C."/>
            <person name="Bandaranaike D."/>
            <person name="Bellair M."/>
            <person name="Blankenburg K."/>
            <person name="Chao H."/>
            <person name="Dinh H."/>
            <person name="Doddapaneni H."/>
            <person name="Downs B."/>
            <person name="Dugan-Rocha S."/>
            <person name="Elkadiri S."/>
            <person name="Gnanaolivu R.D."/>
            <person name="Hernandez B."/>
            <person name="Javaid M."/>
            <person name="Jayaseelan J.C."/>
            <person name="Lee S."/>
            <person name="Li M."/>
            <person name="Ming W."/>
            <person name="Munidasa M."/>
            <person name="Muniz J."/>
            <person name="Nguyen L."/>
            <person name="Ongeri F."/>
            <person name="Osuji N."/>
            <person name="Pu L.-L."/>
            <person name="Puazo M."/>
            <person name="Qu C."/>
            <person name="Quiroz J."/>
            <person name="Raj R."/>
            <person name="Weissenberger G."/>
            <person name="Xin Y."/>
            <person name="Zou X."/>
            <person name="Han Y."/>
            <person name="Richards S."/>
            <person name="Worley K."/>
            <person name="Muzny D."/>
            <person name="Gibbs R."/>
        </authorList>
    </citation>
    <scope>NUCLEOTIDE SEQUENCE</scope>
    <source>
        <strain evidence="18">Sampled in the wild</strain>
    </source>
</reference>
<comment type="subcellular location">
    <subcellularLocation>
        <location evidence="1">Cell membrane</location>
    </subcellularLocation>
</comment>
<dbReference type="EMBL" id="KZ308322">
    <property type="protein sequence ID" value="KAG8227381.1"/>
    <property type="molecule type" value="Genomic_DNA"/>
</dbReference>
<keyword evidence="16" id="KW-1015">Disulfide bond</keyword>
<evidence type="ECO:0000256" key="14">
    <source>
        <dbReference type="ARBA" id="ARBA00043691"/>
    </source>
</evidence>
<evidence type="ECO:0000256" key="4">
    <source>
        <dbReference type="ARBA" id="ARBA00013040"/>
    </source>
</evidence>
<keyword evidence="19" id="KW-1185">Reference proteome</keyword>
<dbReference type="Gene3D" id="3.40.50.1240">
    <property type="entry name" value="Phosphoglycerate mutase-like"/>
    <property type="match status" value="1"/>
</dbReference>
<evidence type="ECO:0000256" key="8">
    <source>
        <dbReference type="ARBA" id="ARBA00022801"/>
    </source>
</evidence>
<comment type="catalytic activity">
    <reaction evidence="12">
        <text>1D-myo-inositol 1,2,5,6-tetrakisphosphate + H2O = 1D-myo-inositol 1,2,6-trisphosphate + phosphate</text>
        <dbReference type="Rhea" id="RHEA:77119"/>
        <dbReference type="ChEBI" id="CHEBI:15377"/>
        <dbReference type="ChEBI" id="CHEBI:43474"/>
        <dbReference type="ChEBI" id="CHEBI:195535"/>
        <dbReference type="ChEBI" id="CHEBI:195537"/>
        <dbReference type="EC" id="3.1.3.62"/>
    </reaction>
    <physiologicalReaction direction="left-to-right" evidence="12">
        <dbReference type="Rhea" id="RHEA:77120"/>
    </physiologicalReaction>
</comment>
<feature type="disulfide bond" evidence="16">
    <location>
        <begin position="60"/>
        <end position="404"/>
    </location>
</feature>
<dbReference type="AlphaFoldDB" id="A0A8K0K403"/>
<gene>
    <name evidence="18" type="ORF">J437_LFUL000389</name>
</gene>
<dbReference type="InterPro" id="IPR029033">
    <property type="entry name" value="His_PPase_superfam"/>
</dbReference>
<organism evidence="18 19">
    <name type="scientific">Ladona fulva</name>
    <name type="common">Scarce chaser dragonfly</name>
    <name type="synonym">Libellula fulva</name>
    <dbReference type="NCBI Taxonomy" id="123851"/>
    <lineage>
        <taxon>Eukaryota</taxon>
        <taxon>Metazoa</taxon>
        <taxon>Ecdysozoa</taxon>
        <taxon>Arthropoda</taxon>
        <taxon>Hexapoda</taxon>
        <taxon>Insecta</taxon>
        <taxon>Pterygota</taxon>
        <taxon>Palaeoptera</taxon>
        <taxon>Odonata</taxon>
        <taxon>Epiprocta</taxon>
        <taxon>Anisoptera</taxon>
        <taxon>Libelluloidea</taxon>
        <taxon>Libellulidae</taxon>
        <taxon>Ladona</taxon>
    </lineage>
</organism>
<dbReference type="CDD" id="cd07061">
    <property type="entry name" value="HP_HAP_like"/>
    <property type="match status" value="1"/>
</dbReference>
<keyword evidence="7 17" id="KW-0732">Signal</keyword>
<dbReference type="EC" id="3.1.3.62" evidence="4"/>
<dbReference type="OrthoDB" id="6509975at2759"/>
<evidence type="ECO:0000256" key="7">
    <source>
        <dbReference type="ARBA" id="ARBA00022729"/>
    </source>
</evidence>
<evidence type="ECO:0000313" key="19">
    <source>
        <dbReference type="Proteomes" id="UP000792457"/>
    </source>
</evidence>
<dbReference type="PANTHER" id="PTHR20963:SF8">
    <property type="entry name" value="MULTIPLE INOSITOL POLYPHOSPHATE PHOSPHATASE 1"/>
    <property type="match status" value="1"/>
</dbReference>
<evidence type="ECO:0000256" key="16">
    <source>
        <dbReference type="PIRSR" id="PIRSR000894-2"/>
    </source>
</evidence>
<name>A0A8K0K403_LADFU</name>
<dbReference type="PANTHER" id="PTHR20963">
    <property type="entry name" value="MULTIPLE INOSITOL POLYPHOSPHATE PHOSPHATASE-RELATED"/>
    <property type="match status" value="1"/>
</dbReference>
<dbReference type="GO" id="GO:0052745">
    <property type="term" value="F:inositol phosphate phosphatase activity"/>
    <property type="evidence" value="ECO:0007669"/>
    <property type="project" value="TreeGrafter"/>
</dbReference>
<feature type="signal peptide" evidence="17">
    <location>
        <begin position="1"/>
        <end position="24"/>
    </location>
</feature>
<dbReference type="GO" id="GO:0034417">
    <property type="term" value="F:bisphosphoglycerate 3-phosphatase activity"/>
    <property type="evidence" value="ECO:0007669"/>
    <property type="project" value="UniProtKB-EC"/>
</dbReference>
<dbReference type="GO" id="GO:0003993">
    <property type="term" value="F:acid phosphatase activity"/>
    <property type="evidence" value="ECO:0007669"/>
    <property type="project" value="TreeGrafter"/>
</dbReference>
<evidence type="ECO:0000256" key="11">
    <source>
        <dbReference type="ARBA" id="ARBA00031642"/>
    </source>
</evidence>
<sequence>MSGLLVKIFISAISIFLCLQFTCADKYCYKDEEEPYLFFATKTSYEFIYNKSPLEEVPGCEPAQIWFVTRHGTRNPSDDELRPLQELNPLRDEIMRNHDLRNNGELCYGDRENLKKWQLRTGKTMENTLTSQGQSEMRLLARRMRTNFPSLFREGYMEDKFVFRHTEKPRTKESAEIFAKHLFGHDRISIPKGDKNDPLIKSYDACKNWDKLQDKSEAFKEVKLFEESNHVLSLIGRVSDRLGFKYNLTLDKIESIYDMCRYDKAWNVTATSPWCAAFSKDELMVLEYLYDLRYYYKAGYGHEINVKLGCPMVKDMVQRFRQLAAELQNKGQAPSGRSQSSPRGVFYFTHSKALLMLLARLGIAKDGKTLTHADFSSTSALGRKWRTSMISPFAANLAVVFYNCPTGREGPQVMMYLQEKTVLYEGCNVGLCSWKSLEAKLASIADNCDLKFCEPGWSSAPRMSSSPLLLLSLVALFIASYLII</sequence>
<evidence type="ECO:0000256" key="12">
    <source>
        <dbReference type="ARBA" id="ARBA00043668"/>
    </source>
</evidence>
<comment type="caution">
    <text evidence="18">The sequence shown here is derived from an EMBL/GenBank/DDBJ whole genome shotgun (WGS) entry which is preliminary data.</text>
</comment>
<reference evidence="18" key="2">
    <citation type="submission" date="2017-10" db="EMBL/GenBank/DDBJ databases">
        <title>Ladona fulva Genome sequencing and assembly.</title>
        <authorList>
            <person name="Murali S."/>
            <person name="Richards S."/>
            <person name="Bandaranaike D."/>
            <person name="Bellair M."/>
            <person name="Blankenburg K."/>
            <person name="Chao H."/>
            <person name="Dinh H."/>
            <person name="Doddapaneni H."/>
            <person name="Dugan-Rocha S."/>
            <person name="Elkadiri S."/>
            <person name="Gnanaolivu R."/>
            <person name="Hernandez B."/>
            <person name="Skinner E."/>
            <person name="Javaid M."/>
            <person name="Lee S."/>
            <person name="Li M."/>
            <person name="Ming W."/>
            <person name="Munidasa M."/>
            <person name="Muniz J."/>
            <person name="Nguyen L."/>
            <person name="Hughes D."/>
            <person name="Osuji N."/>
            <person name="Pu L.-L."/>
            <person name="Puazo M."/>
            <person name="Qu C."/>
            <person name="Quiroz J."/>
            <person name="Raj R."/>
            <person name="Weissenberger G."/>
            <person name="Xin Y."/>
            <person name="Zou X."/>
            <person name="Han Y."/>
            <person name="Worley K."/>
            <person name="Muzny D."/>
            <person name="Gibbs R."/>
        </authorList>
    </citation>
    <scope>NUCLEOTIDE SEQUENCE</scope>
    <source>
        <strain evidence="18">Sampled in the wild</strain>
    </source>
</reference>
<dbReference type="Pfam" id="PF00328">
    <property type="entry name" value="His_Phos_2"/>
    <property type="match status" value="1"/>
</dbReference>
<evidence type="ECO:0000256" key="1">
    <source>
        <dbReference type="ARBA" id="ARBA00004236"/>
    </source>
</evidence>
<feature type="disulfide bond" evidence="16">
    <location>
        <begin position="260"/>
        <end position="275"/>
    </location>
</feature>
<comment type="catalytic activity">
    <reaction evidence="13">
        <text>1D-myo-inositol 1,2,4,5,6-pentakisphosphate + H2O = 1D-myo-inositol 1,2,5,6-tetrakisphosphate + phosphate</text>
        <dbReference type="Rhea" id="RHEA:77115"/>
        <dbReference type="ChEBI" id="CHEBI:15377"/>
        <dbReference type="ChEBI" id="CHEBI:43474"/>
        <dbReference type="ChEBI" id="CHEBI:57798"/>
        <dbReference type="ChEBI" id="CHEBI:195535"/>
        <dbReference type="EC" id="3.1.3.62"/>
    </reaction>
    <physiologicalReaction direction="left-to-right" evidence="13">
        <dbReference type="Rhea" id="RHEA:77116"/>
    </physiologicalReaction>
</comment>
<dbReference type="GO" id="GO:0005886">
    <property type="term" value="C:plasma membrane"/>
    <property type="evidence" value="ECO:0007669"/>
    <property type="project" value="UniProtKB-SubCell"/>
</dbReference>
<evidence type="ECO:0000256" key="3">
    <source>
        <dbReference type="ARBA" id="ARBA00012976"/>
    </source>
</evidence>
<comment type="catalytic activity">
    <reaction evidence="15">
        <text>(2R)-2,3-bisphosphoglycerate + H2O = (2R)-2-phosphoglycerate + phosphate</text>
        <dbReference type="Rhea" id="RHEA:27381"/>
        <dbReference type="ChEBI" id="CHEBI:15377"/>
        <dbReference type="ChEBI" id="CHEBI:43474"/>
        <dbReference type="ChEBI" id="CHEBI:58248"/>
        <dbReference type="ChEBI" id="CHEBI:58289"/>
        <dbReference type="EC" id="3.1.3.80"/>
    </reaction>
    <physiologicalReaction direction="left-to-right" evidence="15">
        <dbReference type="Rhea" id="RHEA:27382"/>
    </physiologicalReaction>
</comment>
<evidence type="ECO:0000256" key="10">
    <source>
        <dbReference type="ARBA" id="ARBA00023180"/>
    </source>
</evidence>
<dbReference type="InterPro" id="IPR000560">
    <property type="entry name" value="His_Pase_clade-2"/>
</dbReference>
<comment type="similarity">
    <text evidence="2">Belongs to the histidine acid phosphatase family. MINPP1 subfamily.</text>
</comment>
<evidence type="ECO:0000256" key="6">
    <source>
        <dbReference type="ARBA" id="ARBA00022475"/>
    </source>
</evidence>
<keyword evidence="8" id="KW-0378">Hydrolase</keyword>
<evidence type="ECO:0000256" key="17">
    <source>
        <dbReference type="SAM" id="SignalP"/>
    </source>
</evidence>
<dbReference type="EC" id="3.1.3.80" evidence="3"/>
<evidence type="ECO:0000256" key="2">
    <source>
        <dbReference type="ARBA" id="ARBA00008422"/>
    </source>
</evidence>
<dbReference type="SUPFAM" id="SSF53254">
    <property type="entry name" value="Phosphoglycerate mutase-like"/>
    <property type="match status" value="1"/>
</dbReference>
<keyword evidence="10" id="KW-0325">Glycoprotein</keyword>
<dbReference type="Proteomes" id="UP000792457">
    <property type="component" value="Unassembled WGS sequence"/>
</dbReference>
<keyword evidence="9" id="KW-0472">Membrane</keyword>
<accession>A0A8K0K403</accession>
<evidence type="ECO:0000256" key="9">
    <source>
        <dbReference type="ARBA" id="ARBA00023136"/>
    </source>
</evidence>
<proteinExistence type="inferred from homology"/>
<comment type="catalytic activity">
    <reaction evidence="14">
        <text>1D-myo-inositol hexakisphosphate + H2O = 1D-myo-inositol 1,2,4,5,6-pentakisphosphate + phosphate</text>
        <dbReference type="Rhea" id="RHEA:16989"/>
        <dbReference type="ChEBI" id="CHEBI:15377"/>
        <dbReference type="ChEBI" id="CHEBI:43474"/>
        <dbReference type="ChEBI" id="CHEBI:57798"/>
        <dbReference type="ChEBI" id="CHEBI:58130"/>
        <dbReference type="EC" id="3.1.3.62"/>
    </reaction>
    <physiologicalReaction direction="left-to-right" evidence="14">
        <dbReference type="Rhea" id="RHEA:16990"/>
    </physiologicalReaction>
</comment>
<evidence type="ECO:0000313" key="18">
    <source>
        <dbReference type="EMBL" id="KAG8227381.1"/>
    </source>
</evidence>
<evidence type="ECO:0000256" key="15">
    <source>
        <dbReference type="ARBA" id="ARBA00043832"/>
    </source>
</evidence>
<keyword evidence="6" id="KW-1003">Cell membrane</keyword>
<feature type="chain" id="PRO_5035477882" description="Multiple inositol polyphosphate phosphatase 1" evidence="17">
    <location>
        <begin position="25"/>
        <end position="484"/>
    </location>
</feature>
<protein>
    <recommendedName>
        <fullName evidence="5">Multiple inositol polyphosphate phosphatase 1</fullName>
        <ecNumber evidence="4">3.1.3.62</ecNumber>
        <ecNumber evidence="3">3.1.3.80</ecNumber>
    </recommendedName>
    <alternativeName>
        <fullName evidence="11">2,3-bisphosphoglycerate 3-phosphatase</fullName>
    </alternativeName>
</protein>